<evidence type="ECO:0000256" key="2">
    <source>
        <dbReference type="ARBA" id="ARBA00022801"/>
    </source>
</evidence>
<evidence type="ECO:0000313" key="5">
    <source>
        <dbReference type="Proteomes" id="UP000593892"/>
    </source>
</evidence>
<comment type="cofactor">
    <cofactor evidence="1">
        <name>Mg(2+)</name>
        <dbReference type="ChEBI" id="CHEBI:18420"/>
    </cofactor>
</comment>
<dbReference type="SUPFAM" id="SSF55811">
    <property type="entry name" value="Nudix"/>
    <property type="match status" value="1"/>
</dbReference>
<evidence type="ECO:0000256" key="1">
    <source>
        <dbReference type="ARBA" id="ARBA00001946"/>
    </source>
</evidence>
<organism evidence="4 5">
    <name type="scientific">Paludibaculum fermentans</name>
    <dbReference type="NCBI Taxonomy" id="1473598"/>
    <lineage>
        <taxon>Bacteria</taxon>
        <taxon>Pseudomonadati</taxon>
        <taxon>Acidobacteriota</taxon>
        <taxon>Terriglobia</taxon>
        <taxon>Bryobacterales</taxon>
        <taxon>Bryobacteraceae</taxon>
        <taxon>Paludibaculum</taxon>
    </lineage>
</organism>
<dbReference type="PANTHER" id="PTHR43046">
    <property type="entry name" value="GDP-MANNOSE MANNOSYL HYDROLASE"/>
    <property type="match status" value="1"/>
</dbReference>
<dbReference type="Pfam" id="PF12535">
    <property type="entry name" value="Nudix_N"/>
    <property type="match status" value="1"/>
</dbReference>
<keyword evidence="5" id="KW-1185">Reference proteome</keyword>
<dbReference type="AlphaFoldDB" id="A0A7S7NSB9"/>
<dbReference type="Pfam" id="PF00293">
    <property type="entry name" value="NUDIX"/>
    <property type="match status" value="1"/>
</dbReference>
<dbReference type="EMBL" id="CP063849">
    <property type="protein sequence ID" value="QOY88923.1"/>
    <property type="molecule type" value="Genomic_DNA"/>
</dbReference>
<proteinExistence type="predicted"/>
<evidence type="ECO:0000313" key="4">
    <source>
        <dbReference type="EMBL" id="QOY88923.1"/>
    </source>
</evidence>
<name>A0A7S7NSB9_PALFE</name>
<protein>
    <submittedName>
        <fullName evidence="4">NUDIX hydrolase</fullName>
    </submittedName>
</protein>
<gene>
    <name evidence="4" type="ORF">IRI77_02880</name>
</gene>
<reference evidence="4 5" key="1">
    <citation type="submission" date="2020-10" db="EMBL/GenBank/DDBJ databases">
        <title>Complete genome sequence of Paludibaculum fermentans P105T, a facultatively anaerobic acidobacterium capable of dissimilatory Fe(III) reduction.</title>
        <authorList>
            <person name="Dedysh S.N."/>
            <person name="Beletsky A.V."/>
            <person name="Kulichevskaya I.S."/>
            <person name="Mardanov A.V."/>
            <person name="Ravin N.V."/>
        </authorList>
    </citation>
    <scope>NUCLEOTIDE SEQUENCE [LARGE SCALE GENOMIC DNA]</scope>
    <source>
        <strain evidence="4 5">P105</strain>
    </source>
</reference>
<dbReference type="Proteomes" id="UP000593892">
    <property type="component" value="Chromosome"/>
</dbReference>
<dbReference type="InterPro" id="IPR000086">
    <property type="entry name" value="NUDIX_hydrolase_dom"/>
</dbReference>
<keyword evidence="2 4" id="KW-0378">Hydrolase</keyword>
<dbReference type="PROSITE" id="PS51462">
    <property type="entry name" value="NUDIX"/>
    <property type="match status" value="1"/>
</dbReference>
<evidence type="ECO:0000259" key="3">
    <source>
        <dbReference type="PROSITE" id="PS51462"/>
    </source>
</evidence>
<sequence>MDDPQWLSWVRQLQAIAQTGLTYAKDVYDIERYQTLRRLSAEMAAAGAGLPDSASILDLFSGDTGYATPKVDVRAAVFQAGRILLVQEHEDGLWTLPGGWADVGDAPSQAAVREVKEESGYDVVATKLAAVYDRNLHGHPPIPFHAYKLYFLCDLVGGQPTTSYETDAVEFFAEDQIPPLSLTRVTPALIAHLFEHHRHPEWPTSFD</sequence>
<accession>A0A7S7NSB9</accession>
<dbReference type="InterPro" id="IPR059176">
    <property type="entry name" value="UDP-X_N"/>
</dbReference>
<dbReference type="Gene3D" id="6.10.250.1120">
    <property type="match status" value="1"/>
</dbReference>
<dbReference type="Gene3D" id="3.90.79.10">
    <property type="entry name" value="Nucleoside Triphosphate Pyrophosphohydrolase"/>
    <property type="match status" value="1"/>
</dbReference>
<dbReference type="InterPro" id="IPR020476">
    <property type="entry name" value="Nudix_hydrolase"/>
</dbReference>
<dbReference type="RefSeq" id="WP_194450586.1">
    <property type="nucleotide sequence ID" value="NZ_CP063849.1"/>
</dbReference>
<dbReference type="PANTHER" id="PTHR43046:SF16">
    <property type="entry name" value="ADP-RIBOSE PYROPHOSPHATASE YJHB-RELATED"/>
    <property type="match status" value="1"/>
</dbReference>
<dbReference type="CDD" id="cd04672">
    <property type="entry name" value="NUDIX_CDP-Chase_like"/>
    <property type="match status" value="1"/>
</dbReference>
<dbReference type="InterPro" id="IPR015797">
    <property type="entry name" value="NUDIX_hydrolase-like_dom_sf"/>
</dbReference>
<dbReference type="PRINTS" id="PR00502">
    <property type="entry name" value="NUDIXFAMILY"/>
</dbReference>
<dbReference type="KEGG" id="pfer:IRI77_02880"/>
<feature type="domain" description="Nudix hydrolase" evidence="3">
    <location>
        <begin position="68"/>
        <end position="196"/>
    </location>
</feature>
<dbReference type="GO" id="GO:0016787">
    <property type="term" value="F:hydrolase activity"/>
    <property type="evidence" value="ECO:0007669"/>
    <property type="project" value="UniProtKB-KW"/>
</dbReference>